<reference evidence="8 9" key="1">
    <citation type="submission" date="2020-03" db="EMBL/GenBank/DDBJ databases">
        <title>Draft Genome Sequence of Cudoniella acicularis.</title>
        <authorList>
            <person name="Buettner E."/>
            <person name="Kellner H."/>
        </authorList>
    </citation>
    <scope>NUCLEOTIDE SEQUENCE [LARGE SCALE GENOMIC DNA]</scope>
    <source>
        <strain evidence="8 9">DSM 108380</strain>
    </source>
</reference>
<comment type="caution">
    <text evidence="8">The sequence shown here is derived from an EMBL/GenBank/DDBJ whole genome shotgun (WGS) entry which is preliminary data.</text>
</comment>
<feature type="transmembrane region" description="Helical" evidence="6">
    <location>
        <begin position="429"/>
        <end position="448"/>
    </location>
</feature>
<dbReference type="SUPFAM" id="SSF103473">
    <property type="entry name" value="MFS general substrate transporter"/>
    <property type="match status" value="1"/>
</dbReference>
<evidence type="ECO:0000259" key="7">
    <source>
        <dbReference type="PROSITE" id="PS50850"/>
    </source>
</evidence>
<dbReference type="PROSITE" id="PS50850">
    <property type="entry name" value="MFS"/>
    <property type="match status" value="1"/>
</dbReference>
<feature type="transmembrane region" description="Helical" evidence="6">
    <location>
        <begin position="487"/>
        <end position="511"/>
    </location>
</feature>
<feature type="transmembrane region" description="Helical" evidence="6">
    <location>
        <begin position="113"/>
        <end position="131"/>
    </location>
</feature>
<feature type="region of interest" description="Disordered" evidence="5">
    <location>
        <begin position="1"/>
        <end position="44"/>
    </location>
</feature>
<keyword evidence="9" id="KW-1185">Reference proteome</keyword>
<dbReference type="AlphaFoldDB" id="A0A8H4W8K9"/>
<feature type="transmembrane region" description="Helical" evidence="6">
    <location>
        <begin position="360"/>
        <end position="383"/>
    </location>
</feature>
<dbReference type="GO" id="GO:0005886">
    <property type="term" value="C:plasma membrane"/>
    <property type="evidence" value="ECO:0007669"/>
    <property type="project" value="TreeGrafter"/>
</dbReference>
<keyword evidence="4 6" id="KW-0472">Membrane</keyword>
<proteinExistence type="predicted"/>
<dbReference type="OrthoDB" id="10021397at2759"/>
<feature type="region of interest" description="Disordered" evidence="5">
    <location>
        <begin position="591"/>
        <end position="624"/>
    </location>
</feature>
<evidence type="ECO:0000256" key="4">
    <source>
        <dbReference type="ARBA" id="ARBA00023136"/>
    </source>
</evidence>
<dbReference type="InterPro" id="IPR020846">
    <property type="entry name" value="MFS_dom"/>
</dbReference>
<name>A0A8H4W8K9_9HELO</name>
<dbReference type="EMBL" id="JAAMPI010000004">
    <property type="protein sequence ID" value="KAF4637947.1"/>
    <property type="molecule type" value="Genomic_DNA"/>
</dbReference>
<organism evidence="8 9">
    <name type="scientific">Cudoniella acicularis</name>
    <dbReference type="NCBI Taxonomy" id="354080"/>
    <lineage>
        <taxon>Eukaryota</taxon>
        <taxon>Fungi</taxon>
        <taxon>Dikarya</taxon>
        <taxon>Ascomycota</taxon>
        <taxon>Pezizomycotina</taxon>
        <taxon>Leotiomycetes</taxon>
        <taxon>Helotiales</taxon>
        <taxon>Tricladiaceae</taxon>
        <taxon>Cudoniella</taxon>
    </lineage>
</organism>
<feature type="transmembrane region" description="Helical" evidence="6">
    <location>
        <begin position="323"/>
        <end position="344"/>
    </location>
</feature>
<feature type="transmembrane region" description="Helical" evidence="6">
    <location>
        <begin position="403"/>
        <end position="424"/>
    </location>
</feature>
<evidence type="ECO:0000313" key="9">
    <source>
        <dbReference type="Proteomes" id="UP000566819"/>
    </source>
</evidence>
<evidence type="ECO:0000256" key="5">
    <source>
        <dbReference type="SAM" id="MobiDB-lite"/>
    </source>
</evidence>
<dbReference type="PRINTS" id="PR01036">
    <property type="entry name" value="TCRTETB"/>
</dbReference>
<accession>A0A8H4W8K9</accession>
<evidence type="ECO:0000256" key="3">
    <source>
        <dbReference type="ARBA" id="ARBA00022989"/>
    </source>
</evidence>
<evidence type="ECO:0000256" key="2">
    <source>
        <dbReference type="ARBA" id="ARBA00022692"/>
    </source>
</evidence>
<feature type="transmembrane region" description="Helical" evidence="6">
    <location>
        <begin position="254"/>
        <end position="272"/>
    </location>
</feature>
<feature type="transmembrane region" description="Helical" evidence="6">
    <location>
        <begin position="143"/>
        <end position="162"/>
    </location>
</feature>
<evidence type="ECO:0000313" key="8">
    <source>
        <dbReference type="EMBL" id="KAF4637947.1"/>
    </source>
</evidence>
<dbReference type="CDD" id="cd17502">
    <property type="entry name" value="MFS_Azr1_MDR_like"/>
    <property type="match status" value="1"/>
</dbReference>
<feature type="transmembrane region" description="Helical" evidence="6">
    <location>
        <begin position="292"/>
        <end position="311"/>
    </location>
</feature>
<protein>
    <recommendedName>
        <fullName evidence="7">Major facilitator superfamily (MFS) profile domain-containing protein</fullName>
    </recommendedName>
</protein>
<keyword evidence="3 6" id="KW-1133">Transmembrane helix</keyword>
<feature type="transmembrane region" description="Helical" evidence="6">
    <location>
        <begin position="567"/>
        <end position="586"/>
    </location>
</feature>
<gene>
    <name evidence="8" type="ORF">G7Y89_g133</name>
</gene>
<dbReference type="FunFam" id="1.20.1250.20:FF:000196">
    <property type="entry name" value="MFS toxin efflux pump (AflT)"/>
    <property type="match status" value="1"/>
</dbReference>
<dbReference type="Pfam" id="PF07690">
    <property type="entry name" value="MFS_1"/>
    <property type="match status" value="1"/>
</dbReference>
<keyword evidence="2 6" id="KW-0812">Transmembrane</keyword>
<feature type="compositionally biased region" description="Basic and acidic residues" evidence="5">
    <location>
        <begin position="593"/>
        <end position="607"/>
    </location>
</feature>
<dbReference type="InterPro" id="IPR011701">
    <property type="entry name" value="MFS"/>
</dbReference>
<evidence type="ECO:0000256" key="6">
    <source>
        <dbReference type="SAM" id="Phobius"/>
    </source>
</evidence>
<feature type="transmembrane region" description="Helical" evidence="6">
    <location>
        <begin position="168"/>
        <end position="193"/>
    </location>
</feature>
<feature type="compositionally biased region" description="Basic and acidic residues" evidence="5">
    <location>
        <begin position="35"/>
        <end position="44"/>
    </location>
</feature>
<feature type="transmembrane region" description="Helical" evidence="6">
    <location>
        <begin position="454"/>
        <end position="475"/>
    </location>
</feature>
<dbReference type="PANTHER" id="PTHR23501">
    <property type="entry name" value="MAJOR FACILITATOR SUPERFAMILY"/>
    <property type="match status" value="1"/>
</dbReference>
<feature type="transmembrane region" description="Helical" evidence="6">
    <location>
        <begin position="75"/>
        <end position="101"/>
    </location>
</feature>
<comment type="subcellular location">
    <subcellularLocation>
        <location evidence="1">Membrane</location>
        <topology evidence="1">Multi-pass membrane protein</topology>
    </subcellularLocation>
</comment>
<feature type="domain" description="Major facilitator superfamily (MFS) profile" evidence="7">
    <location>
        <begin position="78"/>
        <end position="552"/>
    </location>
</feature>
<sequence length="624" mass="66467">MALDELPNESKSTSVAETTLEDSKKGDLQTSNTTLEKESNMAEQIHDETVADAKETNPADVEDESAMEYPHGLKLVVILGALCLAVFLVALDQTIIATAIPKITDKFNSIKDIGWYGSAYLVTATALQPTFGRIYTIFSIKYTFLTAILIFELGSLVCATAPSSVALIVGRAIAGMGTGGLFSGSINIMAYCLPLRKRPAAFGLIGGMWGIASVAGPLLGGVFTWVVLSTGLEHLLISSVIEYHGDGAFTSSESSLPIGALAVTVIAFFLHIHRENNPDNLTVGQRILKLDLVGASILVPAVVCLLLALQWGGSTYPWSSSRIIGLFVGFGILITLFIISQLYLGDAGTLPPRLFKKRNVVLAFTFAFLFGAGFFALIFYLAIYFQSVKGSSATEAGIQLLPLLISTVLSSITTGGLITVIGYYVPVQLFCMALFSIGAGLITTFDLTTPLSHWFGYQVICGLGIGVGFQSGVIVVQTVLPLSDVPVATACVSFFQTLGGALLISVAQTLFQNGLLSGIEKNAPQLPAQLFLHSGATQIRQILAEINQEEALDVVLQAYVDGLTHCYWITTACAIAAFFIVCGLEWRSVKKGHGQEKEKSKDAEKGVNTETDGGNVVAEDKETA</sequence>
<dbReference type="PANTHER" id="PTHR23501:SF198">
    <property type="entry name" value="AZOLE RESISTANCE PROTEIN 1-RELATED"/>
    <property type="match status" value="1"/>
</dbReference>
<feature type="transmembrane region" description="Helical" evidence="6">
    <location>
        <begin position="200"/>
        <end position="228"/>
    </location>
</feature>
<dbReference type="Proteomes" id="UP000566819">
    <property type="component" value="Unassembled WGS sequence"/>
</dbReference>
<dbReference type="GO" id="GO:0022857">
    <property type="term" value="F:transmembrane transporter activity"/>
    <property type="evidence" value="ECO:0007669"/>
    <property type="project" value="InterPro"/>
</dbReference>
<dbReference type="InterPro" id="IPR036259">
    <property type="entry name" value="MFS_trans_sf"/>
</dbReference>
<evidence type="ECO:0000256" key="1">
    <source>
        <dbReference type="ARBA" id="ARBA00004141"/>
    </source>
</evidence>
<dbReference type="Gene3D" id="1.20.1250.20">
    <property type="entry name" value="MFS general substrate transporter like domains"/>
    <property type="match status" value="2"/>
</dbReference>